<feature type="compositionally biased region" description="Acidic residues" evidence="2">
    <location>
        <begin position="532"/>
        <end position="544"/>
    </location>
</feature>
<evidence type="ECO:0000256" key="1">
    <source>
        <dbReference type="SAM" id="Coils"/>
    </source>
</evidence>
<feature type="region of interest" description="Disordered" evidence="2">
    <location>
        <begin position="276"/>
        <end position="323"/>
    </location>
</feature>
<sequence length="594" mass="65575">MGASSAERLARMARIHELELLRQEALHKTESITRDEEARLLQLRILILRDDNADLRDEIGQRNFKISAMMRDADQLRLDLEGSKETMRAQEAQLKKQDMEMVKLKAEIEALNVSTSDAGKLLQEKFALKRELERLQPELEHLQSQLTAYQATVAEKNDLRRQLDAVEAELDNEKRSRQRLQSKNNDAAVAELASRLEEAEERLAAERKEGDKMKRELEKQVTKTKAENERLEERVSSLEDKAQGLRAENERLQECTSGLKDKTKGLQAELKEAKESLREARSELAAAQSRPVSRNEEHKPKKAVASTTDAGKKRRARVMSFEEITIQTPGNDVFARERPTKKRGADKVMATVGEKSVFSITPFLNRNKSLLDDSAKEPSRHDAAAPADPKPPMSDEPAAPEALSESEAEAPRPKTSLKASVSFHSPARAARPRAVRQAKAATTPLGESTPAKTNRVVRSRGTPKVKSIPETRADDEAADCGNPQAGPDQENVPVAASKKMNRAPVLEPKVPEAGVKKKKRKLLGGANTTLLDGDDGDDGDDDGGEALMTSRSQPAVPKRTRARLGGGVRNAFAAASSFSPLKRDRRGVNASFLA</sequence>
<feature type="compositionally biased region" description="Low complexity" evidence="2">
    <location>
        <begin position="395"/>
        <end position="405"/>
    </location>
</feature>
<dbReference type="PANTHER" id="PTHR23159">
    <property type="entry name" value="CENTROSOMAL PROTEIN 2"/>
    <property type="match status" value="1"/>
</dbReference>
<name>A0A8K0NKS5_9HYPO</name>
<evidence type="ECO:0000313" key="3">
    <source>
        <dbReference type="EMBL" id="KAG5928584.1"/>
    </source>
</evidence>
<feature type="compositionally biased region" description="Basic and acidic residues" evidence="2">
    <location>
        <begin position="369"/>
        <end position="383"/>
    </location>
</feature>
<keyword evidence="4" id="KW-1185">Reference proteome</keyword>
<keyword evidence="1" id="KW-0175">Coiled coil</keyword>
<feature type="region of interest" description="Disordered" evidence="2">
    <location>
        <begin position="363"/>
        <end position="559"/>
    </location>
</feature>
<evidence type="ECO:0000313" key="4">
    <source>
        <dbReference type="Proteomes" id="UP000811619"/>
    </source>
</evidence>
<proteinExistence type="predicted"/>
<evidence type="ECO:0000256" key="2">
    <source>
        <dbReference type="SAM" id="MobiDB-lite"/>
    </source>
</evidence>
<feature type="region of interest" description="Disordered" evidence="2">
    <location>
        <begin position="202"/>
        <end position="238"/>
    </location>
</feature>
<accession>A0A8K0NKS5</accession>
<reference evidence="3" key="1">
    <citation type="journal article" date="2020" name="bioRxiv">
        <title>Whole genome comparisons of ergot fungi reveals the divergence and evolution of species within the genus Claviceps are the result of varying mechanisms driving genome evolution and host range expansion.</title>
        <authorList>
            <person name="Wyka S.A."/>
            <person name="Mondo S.J."/>
            <person name="Liu M."/>
            <person name="Dettman J."/>
            <person name="Nalam V."/>
            <person name="Broders K.D."/>
        </authorList>
    </citation>
    <scope>NUCLEOTIDE SEQUENCE</scope>
    <source>
        <strain evidence="3">CCC 489</strain>
    </source>
</reference>
<protein>
    <submittedName>
        <fullName evidence="3">Uncharacterized protein</fullName>
    </submittedName>
</protein>
<dbReference type="Proteomes" id="UP000811619">
    <property type="component" value="Unassembled WGS sequence"/>
</dbReference>
<dbReference type="Gene3D" id="1.10.287.1490">
    <property type="match status" value="1"/>
</dbReference>
<organism evidence="3 4">
    <name type="scientific">Claviceps africana</name>
    <dbReference type="NCBI Taxonomy" id="83212"/>
    <lineage>
        <taxon>Eukaryota</taxon>
        <taxon>Fungi</taxon>
        <taxon>Dikarya</taxon>
        <taxon>Ascomycota</taxon>
        <taxon>Pezizomycotina</taxon>
        <taxon>Sordariomycetes</taxon>
        <taxon>Hypocreomycetidae</taxon>
        <taxon>Hypocreales</taxon>
        <taxon>Clavicipitaceae</taxon>
        <taxon>Claviceps</taxon>
    </lineage>
</organism>
<comment type="caution">
    <text evidence="3">The sequence shown here is derived from an EMBL/GenBank/DDBJ whole genome shotgun (WGS) entry which is preliminary data.</text>
</comment>
<feature type="coiled-coil region" evidence="1">
    <location>
        <begin position="73"/>
        <end position="114"/>
    </location>
</feature>
<dbReference type="AlphaFoldDB" id="A0A8K0NKS5"/>
<dbReference type="EMBL" id="SRPY01000109">
    <property type="protein sequence ID" value="KAG5928584.1"/>
    <property type="molecule type" value="Genomic_DNA"/>
</dbReference>
<dbReference type="PANTHER" id="PTHR23159:SF31">
    <property type="entry name" value="CENTROSOME-ASSOCIATED PROTEIN CEP250 ISOFORM X1"/>
    <property type="match status" value="1"/>
</dbReference>
<dbReference type="OrthoDB" id="20105at2759"/>
<gene>
    <name evidence="3" type="ORF">E4U42_000392</name>
</gene>